<sequence>MHSSFSVITTWFPLAWFGIATPFTGLFYFCVRQFWLGKAAASSAPADLGKDAQTTYADTAVQTAPLVEVDLNRDSSAVTAATDDSSTAGSDTITPGSAESVDQTRDAEVQTDLDVYEVHEVEVATQTDPPITTEAEIGIQTDSIDASPEIQTALDPQPQYAEVSIGIDTQYAD</sequence>
<proteinExistence type="predicted"/>
<accession>A0A067M1W0</accession>
<dbReference type="AlphaFoldDB" id="A0A067M1W0"/>
<dbReference type="HOGENOM" id="CLU_1547287_0_0_1"/>
<dbReference type="EMBL" id="KL198235">
    <property type="protein sequence ID" value="KDQ05586.1"/>
    <property type="molecule type" value="Genomic_DNA"/>
</dbReference>
<evidence type="ECO:0000256" key="2">
    <source>
        <dbReference type="SAM" id="Phobius"/>
    </source>
</evidence>
<evidence type="ECO:0000313" key="3">
    <source>
        <dbReference type="EMBL" id="KDQ05586.1"/>
    </source>
</evidence>
<dbReference type="InParanoid" id="A0A067M1W0"/>
<dbReference type="Proteomes" id="UP000027195">
    <property type="component" value="Unassembled WGS sequence"/>
</dbReference>
<evidence type="ECO:0000256" key="1">
    <source>
        <dbReference type="SAM" id="MobiDB-lite"/>
    </source>
</evidence>
<feature type="region of interest" description="Disordered" evidence="1">
    <location>
        <begin position="73"/>
        <end position="106"/>
    </location>
</feature>
<keyword evidence="4" id="KW-1185">Reference proteome</keyword>
<keyword evidence="2" id="KW-0472">Membrane</keyword>
<organism evidence="3 4">
    <name type="scientific">Botryobasidium botryosum (strain FD-172 SS1)</name>
    <dbReference type="NCBI Taxonomy" id="930990"/>
    <lineage>
        <taxon>Eukaryota</taxon>
        <taxon>Fungi</taxon>
        <taxon>Dikarya</taxon>
        <taxon>Basidiomycota</taxon>
        <taxon>Agaricomycotina</taxon>
        <taxon>Agaricomycetes</taxon>
        <taxon>Cantharellales</taxon>
        <taxon>Botryobasidiaceae</taxon>
        <taxon>Botryobasidium</taxon>
    </lineage>
</organism>
<gene>
    <name evidence="3" type="ORF">BOTBODRAFT_182414</name>
</gene>
<keyword evidence="2" id="KW-1133">Transmembrane helix</keyword>
<feature type="transmembrane region" description="Helical" evidence="2">
    <location>
        <begin position="12"/>
        <end position="31"/>
    </location>
</feature>
<feature type="compositionally biased region" description="Low complexity" evidence="1">
    <location>
        <begin position="74"/>
        <end position="92"/>
    </location>
</feature>
<evidence type="ECO:0000313" key="4">
    <source>
        <dbReference type="Proteomes" id="UP000027195"/>
    </source>
</evidence>
<protein>
    <submittedName>
        <fullName evidence="3">Uncharacterized protein</fullName>
    </submittedName>
</protein>
<keyword evidence="2" id="KW-0812">Transmembrane</keyword>
<name>A0A067M1W0_BOTB1</name>
<reference evidence="4" key="1">
    <citation type="journal article" date="2014" name="Proc. Natl. Acad. Sci. U.S.A.">
        <title>Extensive sampling of basidiomycete genomes demonstrates inadequacy of the white-rot/brown-rot paradigm for wood decay fungi.</title>
        <authorList>
            <person name="Riley R."/>
            <person name="Salamov A.A."/>
            <person name="Brown D.W."/>
            <person name="Nagy L.G."/>
            <person name="Floudas D."/>
            <person name="Held B.W."/>
            <person name="Levasseur A."/>
            <person name="Lombard V."/>
            <person name="Morin E."/>
            <person name="Otillar R."/>
            <person name="Lindquist E.A."/>
            <person name="Sun H."/>
            <person name="LaButti K.M."/>
            <person name="Schmutz J."/>
            <person name="Jabbour D."/>
            <person name="Luo H."/>
            <person name="Baker S.E."/>
            <person name="Pisabarro A.G."/>
            <person name="Walton J.D."/>
            <person name="Blanchette R.A."/>
            <person name="Henrissat B."/>
            <person name="Martin F."/>
            <person name="Cullen D."/>
            <person name="Hibbett D.S."/>
            <person name="Grigoriev I.V."/>
        </authorList>
    </citation>
    <scope>NUCLEOTIDE SEQUENCE [LARGE SCALE GENOMIC DNA]</scope>
    <source>
        <strain evidence="4">FD-172 SS1</strain>
    </source>
</reference>